<evidence type="ECO:0000313" key="2">
    <source>
        <dbReference type="Proteomes" id="UP000554837"/>
    </source>
</evidence>
<dbReference type="EMBL" id="JACHHO010000001">
    <property type="protein sequence ID" value="MBB5202874.1"/>
    <property type="molecule type" value="Genomic_DNA"/>
</dbReference>
<accession>A0A840S1Y9</accession>
<proteinExistence type="predicted"/>
<reference evidence="1 2" key="1">
    <citation type="submission" date="2020-08" db="EMBL/GenBank/DDBJ databases">
        <title>Genomic Encyclopedia of Type Strains, Phase IV (KMG-IV): sequencing the most valuable type-strain genomes for metagenomic binning, comparative biology and taxonomic classification.</title>
        <authorList>
            <person name="Goeker M."/>
        </authorList>
    </citation>
    <scope>NUCLEOTIDE SEQUENCE [LARGE SCALE GENOMIC DNA]</scope>
    <source>
        <strain evidence="1 2">DSM 23958</strain>
    </source>
</reference>
<name>A0A840S1Y9_9BURK</name>
<keyword evidence="2" id="KW-1185">Reference proteome</keyword>
<evidence type="ECO:0000313" key="1">
    <source>
        <dbReference type="EMBL" id="MBB5202874.1"/>
    </source>
</evidence>
<dbReference type="RefSeq" id="WP_138858036.1">
    <property type="nucleotide sequence ID" value="NZ_CP040709.1"/>
</dbReference>
<gene>
    <name evidence="1" type="ORF">HNQ51_000167</name>
</gene>
<dbReference type="Proteomes" id="UP000554837">
    <property type="component" value="Unassembled WGS sequence"/>
</dbReference>
<sequence>MPQSVEAAVEQVLRVLGAVLPQEGAEMARDYLRHGEALLAVEMALGNMMDNDCALESSAAGQVLDLMSGLFEMRLLAQIKSDLNYLTSLSSRPEA</sequence>
<organism evidence="1 2">
    <name type="scientific">Inhella inkyongensis</name>
    <dbReference type="NCBI Taxonomy" id="392593"/>
    <lineage>
        <taxon>Bacteria</taxon>
        <taxon>Pseudomonadati</taxon>
        <taxon>Pseudomonadota</taxon>
        <taxon>Betaproteobacteria</taxon>
        <taxon>Burkholderiales</taxon>
        <taxon>Sphaerotilaceae</taxon>
        <taxon>Inhella</taxon>
    </lineage>
</organism>
<protein>
    <submittedName>
        <fullName evidence="1">Uncharacterized protein</fullName>
    </submittedName>
</protein>
<comment type="caution">
    <text evidence="1">The sequence shown here is derived from an EMBL/GenBank/DDBJ whole genome shotgun (WGS) entry which is preliminary data.</text>
</comment>
<dbReference type="AlphaFoldDB" id="A0A840S1Y9"/>